<dbReference type="AlphaFoldDB" id="A0A4Z0A7W3"/>
<dbReference type="EMBL" id="SFCI01000047">
    <property type="protein sequence ID" value="TFY83176.1"/>
    <property type="molecule type" value="Genomic_DNA"/>
</dbReference>
<dbReference type="OrthoDB" id="10255000at2759"/>
<accession>A0A4Z0A7W3</accession>
<protein>
    <submittedName>
        <fullName evidence="2">Uncharacterized protein</fullName>
    </submittedName>
</protein>
<evidence type="ECO:0000313" key="2">
    <source>
        <dbReference type="EMBL" id="TFY83176.1"/>
    </source>
</evidence>
<dbReference type="Proteomes" id="UP000298061">
    <property type="component" value="Unassembled WGS sequence"/>
</dbReference>
<evidence type="ECO:0000256" key="1">
    <source>
        <dbReference type="SAM" id="MobiDB-lite"/>
    </source>
</evidence>
<feature type="non-terminal residue" evidence="2">
    <location>
        <position position="1"/>
    </location>
</feature>
<feature type="region of interest" description="Disordered" evidence="1">
    <location>
        <begin position="55"/>
        <end position="150"/>
    </location>
</feature>
<dbReference type="STRING" id="135208.A0A4Z0A7W3"/>
<reference evidence="2 3" key="1">
    <citation type="submission" date="2019-02" db="EMBL/GenBank/DDBJ databases">
        <title>Genome sequencing of the rare red list fungi Hericium alpestre (H. flagellum).</title>
        <authorList>
            <person name="Buettner E."/>
            <person name="Kellner H."/>
        </authorList>
    </citation>
    <scope>NUCLEOTIDE SEQUENCE [LARGE SCALE GENOMIC DNA]</scope>
    <source>
        <strain evidence="2 3">DSM 108284</strain>
    </source>
</reference>
<proteinExistence type="predicted"/>
<comment type="caution">
    <text evidence="2">The sequence shown here is derived from an EMBL/GenBank/DDBJ whole genome shotgun (WGS) entry which is preliminary data.</text>
</comment>
<name>A0A4Z0A7W3_9AGAM</name>
<evidence type="ECO:0000313" key="3">
    <source>
        <dbReference type="Proteomes" id="UP000298061"/>
    </source>
</evidence>
<organism evidence="2 3">
    <name type="scientific">Hericium alpestre</name>
    <dbReference type="NCBI Taxonomy" id="135208"/>
    <lineage>
        <taxon>Eukaryota</taxon>
        <taxon>Fungi</taxon>
        <taxon>Dikarya</taxon>
        <taxon>Basidiomycota</taxon>
        <taxon>Agaricomycotina</taxon>
        <taxon>Agaricomycetes</taxon>
        <taxon>Russulales</taxon>
        <taxon>Hericiaceae</taxon>
        <taxon>Hericium</taxon>
    </lineage>
</organism>
<gene>
    <name evidence="2" type="ORF">EWM64_g830</name>
</gene>
<sequence length="242" mass="26485">HAENRELASQLAAQTQARLNVSEKLDTAQTGLRVAEAEIGVDKTPQALVEDVCMDLPSESPSTGEWVRRSAVMRAGRKRARHKKVPRAGTDEGAAASSRKPGRRQQAVRSRPPRRSHAQLKRPQPHTDRPQPDGISHFIPLECPAATSPDKHRRSVFRGLFHAVENVLPPERNARTLPLGVGSTIHPSVDSVIKNDRPADTYFATGGSQQVRCTVRPRGARVHRADVVCRSQRAAAGPCLAR</sequence>
<feature type="compositionally biased region" description="Basic residues" evidence="1">
    <location>
        <begin position="75"/>
        <end position="86"/>
    </location>
</feature>
<feature type="compositionally biased region" description="Basic residues" evidence="1">
    <location>
        <begin position="111"/>
        <end position="124"/>
    </location>
</feature>
<keyword evidence="3" id="KW-1185">Reference proteome</keyword>